<reference evidence="1 2" key="1">
    <citation type="submission" date="2016-03" db="EMBL/GenBank/DDBJ databases">
        <title>Comparative genomics of the ectomycorrhizal sister species Rhizopogon vinicolor and Rhizopogon vesiculosus (Basidiomycota: Boletales) reveals a divergence of the mating type B locus.</title>
        <authorList>
            <person name="Mujic A.B."/>
            <person name="Kuo A."/>
            <person name="Tritt A."/>
            <person name="Lipzen A."/>
            <person name="Chen C."/>
            <person name="Johnson J."/>
            <person name="Sharma A."/>
            <person name="Barry K."/>
            <person name="Grigoriev I.V."/>
            <person name="Spatafora J.W."/>
        </authorList>
    </citation>
    <scope>NUCLEOTIDE SEQUENCE [LARGE SCALE GENOMIC DNA]</scope>
    <source>
        <strain evidence="1 2">AM-OR11-056</strain>
    </source>
</reference>
<sequence>MDRTANLLQPFARIVRSDKLTVNGREVNNDQSVIIEHIEHLINKPVWSVMDKTEEIVKASKCKIRGRPRIP</sequence>
<name>A0A1J8QLU6_9AGAM</name>
<protein>
    <submittedName>
        <fullName evidence="1">Uncharacterized protein</fullName>
    </submittedName>
</protein>
<evidence type="ECO:0000313" key="1">
    <source>
        <dbReference type="EMBL" id="OJA12740.1"/>
    </source>
</evidence>
<keyword evidence="2" id="KW-1185">Reference proteome</keyword>
<gene>
    <name evidence="1" type="ORF">AZE42_10727</name>
</gene>
<dbReference type="EMBL" id="LVVM01004524">
    <property type="protein sequence ID" value="OJA12740.1"/>
    <property type="molecule type" value="Genomic_DNA"/>
</dbReference>
<evidence type="ECO:0000313" key="2">
    <source>
        <dbReference type="Proteomes" id="UP000183567"/>
    </source>
</evidence>
<proteinExistence type="predicted"/>
<organism evidence="1 2">
    <name type="scientific">Rhizopogon vesiculosus</name>
    <dbReference type="NCBI Taxonomy" id="180088"/>
    <lineage>
        <taxon>Eukaryota</taxon>
        <taxon>Fungi</taxon>
        <taxon>Dikarya</taxon>
        <taxon>Basidiomycota</taxon>
        <taxon>Agaricomycotina</taxon>
        <taxon>Agaricomycetes</taxon>
        <taxon>Agaricomycetidae</taxon>
        <taxon>Boletales</taxon>
        <taxon>Suillineae</taxon>
        <taxon>Rhizopogonaceae</taxon>
        <taxon>Rhizopogon</taxon>
    </lineage>
</organism>
<dbReference type="Proteomes" id="UP000183567">
    <property type="component" value="Unassembled WGS sequence"/>
</dbReference>
<comment type="caution">
    <text evidence="1">The sequence shown here is derived from an EMBL/GenBank/DDBJ whole genome shotgun (WGS) entry which is preliminary data.</text>
</comment>
<dbReference type="AlphaFoldDB" id="A0A1J8QLU6"/>
<accession>A0A1J8QLU6</accession>